<evidence type="ECO:0000313" key="3">
    <source>
        <dbReference type="EMBL" id="RZB91260.1"/>
    </source>
</evidence>
<evidence type="ECO:0000256" key="1">
    <source>
        <dbReference type="SAM" id="MobiDB-lite"/>
    </source>
</evidence>
<proteinExistence type="predicted"/>
<dbReference type="Gene3D" id="2.60.120.330">
    <property type="entry name" value="B-lactam Antibiotic, Isopenicillin N Synthase, Chain"/>
    <property type="match status" value="1"/>
</dbReference>
<dbReference type="Pfam" id="PF03171">
    <property type="entry name" value="2OG-FeII_Oxy"/>
    <property type="match status" value="1"/>
</dbReference>
<gene>
    <name evidence="3" type="ORF">D0Y65_023604</name>
</gene>
<dbReference type="EMBL" id="QZWG01000009">
    <property type="protein sequence ID" value="RZB91260.1"/>
    <property type="molecule type" value="Genomic_DNA"/>
</dbReference>
<dbReference type="InterPro" id="IPR044861">
    <property type="entry name" value="IPNS-like_FE2OG_OXY"/>
</dbReference>
<protein>
    <submittedName>
        <fullName evidence="3">Gibberellin 20-oxidase-like protein</fullName>
    </submittedName>
</protein>
<comment type="caution">
    <text evidence="3">The sequence shown here is derived from an EMBL/GenBank/DDBJ whole genome shotgun (WGS) entry which is preliminary data.</text>
</comment>
<dbReference type="InterPro" id="IPR050231">
    <property type="entry name" value="Iron_ascorbate_oxido_reductase"/>
</dbReference>
<dbReference type="AlphaFoldDB" id="A0A445IYR2"/>
<feature type="region of interest" description="Disordered" evidence="1">
    <location>
        <begin position="28"/>
        <end position="47"/>
    </location>
</feature>
<name>A0A445IYR2_GLYSO</name>
<reference evidence="3 4" key="1">
    <citation type="submission" date="2018-09" db="EMBL/GenBank/DDBJ databases">
        <title>A high-quality reference genome of wild soybean provides a powerful tool to mine soybean genomes.</title>
        <authorList>
            <person name="Xie M."/>
            <person name="Chung C.Y.L."/>
            <person name="Li M.-W."/>
            <person name="Wong F.-L."/>
            <person name="Chan T.-F."/>
            <person name="Lam H.-M."/>
        </authorList>
    </citation>
    <scope>NUCLEOTIDE SEQUENCE [LARGE SCALE GENOMIC DNA]</scope>
    <source>
        <strain evidence="4">cv. W05</strain>
        <tissue evidence="3">Hypocotyl of etiolated seedlings</tissue>
    </source>
</reference>
<dbReference type="InterPro" id="IPR005123">
    <property type="entry name" value="Oxoglu/Fe-dep_dioxygenase_dom"/>
</dbReference>
<dbReference type="PANTHER" id="PTHR47990">
    <property type="entry name" value="2-OXOGLUTARATE (2OG) AND FE(II)-DEPENDENT OXYGENASE SUPERFAMILY PROTEIN-RELATED"/>
    <property type="match status" value="1"/>
</dbReference>
<dbReference type="Proteomes" id="UP000289340">
    <property type="component" value="Chromosome 9"/>
</dbReference>
<sequence>MGKANGCAIVLTLWGEKDGGLHIITGINRSNSTGSSTPSVKRNPLSKEGVNNIKHKHSSTRLPHHSFVPNNYHHHQKPPLNYKTHHGSYAPEVIEDQVEGLGMHTDMSCITILYQDEIEGLQVRSNEGEWIDINPSEGTLVVNIGDMLQAWSNDFHAFVMPQVASTTLTTQEQGLSRISELFKHITRGSMA</sequence>
<feature type="compositionally biased region" description="Polar residues" evidence="1">
    <location>
        <begin position="28"/>
        <end position="40"/>
    </location>
</feature>
<dbReference type="PROSITE" id="PS51471">
    <property type="entry name" value="FE2OG_OXY"/>
    <property type="match status" value="1"/>
</dbReference>
<feature type="domain" description="Fe2OG dioxygenase" evidence="2">
    <location>
        <begin position="63"/>
        <end position="187"/>
    </location>
</feature>
<evidence type="ECO:0000313" key="4">
    <source>
        <dbReference type="Proteomes" id="UP000289340"/>
    </source>
</evidence>
<evidence type="ECO:0000259" key="2">
    <source>
        <dbReference type="PROSITE" id="PS51471"/>
    </source>
</evidence>
<keyword evidence="4" id="KW-1185">Reference proteome</keyword>
<accession>A0A445IYR2</accession>
<dbReference type="SUPFAM" id="SSF51197">
    <property type="entry name" value="Clavaminate synthase-like"/>
    <property type="match status" value="1"/>
</dbReference>
<organism evidence="3 4">
    <name type="scientific">Glycine soja</name>
    <name type="common">Wild soybean</name>
    <dbReference type="NCBI Taxonomy" id="3848"/>
    <lineage>
        <taxon>Eukaryota</taxon>
        <taxon>Viridiplantae</taxon>
        <taxon>Streptophyta</taxon>
        <taxon>Embryophyta</taxon>
        <taxon>Tracheophyta</taxon>
        <taxon>Spermatophyta</taxon>
        <taxon>Magnoliopsida</taxon>
        <taxon>eudicotyledons</taxon>
        <taxon>Gunneridae</taxon>
        <taxon>Pentapetalae</taxon>
        <taxon>rosids</taxon>
        <taxon>fabids</taxon>
        <taxon>Fabales</taxon>
        <taxon>Fabaceae</taxon>
        <taxon>Papilionoideae</taxon>
        <taxon>50 kb inversion clade</taxon>
        <taxon>NPAAA clade</taxon>
        <taxon>indigoferoid/millettioid clade</taxon>
        <taxon>Phaseoleae</taxon>
        <taxon>Glycine</taxon>
        <taxon>Glycine subgen. Soja</taxon>
    </lineage>
</organism>
<dbReference type="InterPro" id="IPR027443">
    <property type="entry name" value="IPNS-like_sf"/>
</dbReference>